<feature type="chain" id="PRO_5045244927" evidence="2">
    <location>
        <begin position="23"/>
        <end position="668"/>
    </location>
</feature>
<comment type="caution">
    <text evidence="4">The sequence shown here is derived from an EMBL/GenBank/DDBJ whole genome shotgun (WGS) entry which is preliminary data.</text>
</comment>
<proteinExistence type="predicted"/>
<sequence>MWNTARLGLLVAAFLFATSASAEQAQKPAKAQAVESTKAAAASPKKTPLIPASAFASLTAFQSATISPDGKWIALRTMHNEAPMIVIVDAGTLKAVDNVRLGKEQQLVWFSWAGGNRILFSAGQLADVFGVEQRVTRLLSYDIRDKSLTKVGWRMKVPDGDNVIYTDPKGQYVLLSMQKTVYEWPTVWRFSLEATPEPDKGEKVQSQKAGVWAWFTDDVGTVRMGLEPRSGHRVFVWYRSGPDDKLRRVAKLTDEDEEEKYWDVAKIVSGSDEGFIFDEVDGHLVLRRVNYATHTPGEIIYANPDWDVTRALIADDGTPIAAFYTDDKRQIVWLDPELRAIQEKLEKAMPGKDVWISSRADNETRMLVWVGHEDDPGALYVYTKADRTLAFFANYRPELVQQKLAQTKAVAYTARDGTEIHGYLTLPVNRPAKALPLIILPHGGPYGIRDTLSYNDETQFLANRGYAVLQPNYRGSGGYGEAFEDLGQGQIGRAMQDDLDDGMDWLVKQGIADPARVCVVGASYGGYAALWAAIRNPERYRCAASFAGVTDWDRQLRYDRRFLDRKDRRAFRDWWEDKDKDFDFDSVSPAKQVSHLTRPVLLAHGKEDSNVPFSQFRVMREAAEAAGIPLELMIFEEAGHGFAEAKDEQRWYEKLEKFLRKHNPPDPQ</sequence>
<evidence type="ECO:0000313" key="4">
    <source>
        <dbReference type="EMBL" id="GGN42737.1"/>
    </source>
</evidence>
<keyword evidence="2" id="KW-0732">Signal</keyword>
<dbReference type="InterPro" id="IPR029058">
    <property type="entry name" value="AB_hydrolase_fold"/>
</dbReference>
<dbReference type="InterPro" id="IPR001375">
    <property type="entry name" value="Peptidase_S9_cat"/>
</dbReference>
<evidence type="ECO:0000256" key="1">
    <source>
        <dbReference type="ARBA" id="ARBA00022801"/>
    </source>
</evidence>
<evidence type="ECO:0000259" key="3">
    <source>
        <dbReference type="Pfam" id="PF00326"/>
    </source>
</evidence>
<evidence type="ECO:0000256" key="2">
    <source>
        <dbReference type="SAM" id="SignalP"/>
    </source>
</evidence>
<accession>A0ABQ2JDE6</accession>
<dbReference type="EMBL" id="BMLK01000002">
    <property type="protein sequence ID" value="GGN42737.1"/>
    <property type="molecule type" value="Genomic_DNA"/>
</dbReference>
<feature type="signal peptide" evidence="2">
    <location>
        <begin position="1"/>
        <end position="22"/>
    </location>
</feature>
<dbReference type="SUPFAM" id="SSF53474">
    <property type="entry name" value="alpha/beta-Hydrolases"/>
    <property type="match status" value="1"/>
</dbReference>
<dbReference type="PANTHER" id="PTHR42776:SF27">
    <property type="entry name" value="DIPEPTIDYL PEPTIDASE FAMILY MEMBER 6"/>
    <property type="match status" value="1"/>
</dbReference>
<dbReference type="Pfam" id="PF00326">
    <property type="entry name" value="Peptidase_S9"/>
    <property type="match status" value="1"/>
</dbReference>
<reference evidence="5" key="1">
    <citation type="journal article" date="2019" name="Int. J. Syst. Evol. Microbiol.">
        <title>The Global Catalogue of Microorganisms (GCM) 10K type strain sequencing project: providing services to taxonomists for standard genome sequencing and annotation.</title>
        <authorList>
            <consortium name="The Broad Institute Genomics Platform"/>
            <consortium name="The Broad Institute Genome Sequencing Center for Infectious Disease"/>
            <person name="Wu L."/>
            <person name="Ma J."/>
        </authorList>
    </citation>
    <scope>NUCLEOTIDE SEQUENCE [LARGE SCALE GENOMIC DNA]</scope>
    <source>
        <strain evidence="5">CGMCC 1.6784</strain>
    </source>
</reference>
<gene>
    <name evidence="4" type="ORF">GCM10011349_06180</name>
</gene>
<keyword evidence="1" id="KW-0378">Hydrolase</keyword>
<keyword evidence="5" id="KW-1185">Reference proteome</keyword>
<organism evidence="4 5">
    <name type="scientific">Novosphingobium indicum</name>
    <dbReference type="NCBI Taxonomy" id="462949"/>
    <lineage>
        <taxon>Bacteria</taxon>
        <taxon>Pseudomonadati</taxon>
        <taxon>Pseudomonadota</taxon>
        <taxon>Alphaproteobacteria</taxon>
        <taxon>Sphingomonadales</taxon>
        <taxon>Sphingomonadaceae</taxon>
        <taxon>Novosphingobium</taxon>
    </lineage>
</organism>
<name>A0ABQ2JDE6_9SPHN</name>
<dbReference type="PANTHER" id="PTHR42776">
    <property type="entry name" value="SERINE PEPTIDASE S9 FAMILY MEMBER"/>
    <property type="match status" value="1"/>
</dbReference>
<dbReference type="Gene3D" id="3.40.50.1820">
    <property type="entry name" value="alpha/beta hydrolase"/>
    <property type="match status" value="1"/>
</dbReference>
<protein>
    <submittedName>
        <fullName evidence="4">Peptidase S9</fullName>
    </submittedName>
</protein>
<feature type="domain" description="Peptidase S9 prolyl oligopeptidase catalytic" evidence="3">
    <location>
        <begin position="454"/>
        <end position="662"/>
    </location>
</feature>
<dbReference type="Proteomes" id="UP000605099">
    <property type="component" value="Unassembled WGS sequence"/>
</dbReference>
<dbReference type="SUPFAM" id="SSF82171">
    <property type="entry name" value="DPP6 N-terminal domain-like"/>
    <property type="match status" value="1"/>
</dbReference>
<evidence type="ECO:0000313" key="5">
    <source>
        <dbReference type="Proteomes" id="UP000605099"/>
    </source>
</evidence>